<proteinExistence type="predicted"/>
<name>A0A3G4ZUV5_9VIRU</name>
<reference evidence="2" key="1">
    <citation type="submission" date="2018-10" db="EMBL/GenBank/DDBJ databases">
        <title>Hidden diversity of soil giant viruses.</title>
        <authorList>
            <person name="Schulz F."/>
            <person name="Alteio L."/>
            <person name="Goudeau D."/>
            <person name="Ryan E.M."/>
            <person name="Malmstrom R.R."/>
            <person name="Blanchard J."/>
            <person name="Woyke T."/>
        </authorList>
    </citation>
    <scope>NUCLEOTIDE SEQUENCE</scope>
    <source>
        <strain evidence="2">EDV1</strain>
    </source>
</reference>
<protein>
    <submittedName>
        <fullName evidence="2">Uncharacterized protein</fullName>
    </submittedName>
</protein>
<sequence>MSQLISEYTTKILNELNKSSEFKELMKTLDEMGPTKFTVRLIINLIHKFTDDSANKFIIENKHTLESKESKEKNVKIYLGKLILHLHNTFKESDFNKSSPMKFELILETAIPALVNLITVNLNYDKIIDGYDIYHIMIDKIAIKSVQFLITNKDEIFKGFIEILLLLFGMINTQIEYIPPSRKRSRDNNNDSINIEKKQKKEEPKKEEPKKEEPKKEEPKKDEPKAKPKAKPKTKSNKKQPKKKNSNKNKKNDKKKDSDTDSDDE</sequence>
<evidence type="ECO:0000313" key="2">
    <source>
        <dbReference type="EMBL" id="AYV78692.1"/>
    </source>
</evidence>
<evidence type="ECO:0000256" key="1">
    <source>
        <dbReference type="SAM" id="MobiDB-lite"/>
    </source>
</evidence>
<dbReference type="EMBL" id="MK072090">
    <property type="protein sequence ID" value="AYV78692.1"/>
    <property type="molecule type" value="Genomic_DNA"/>
</dbReference>
<organism evidence="2">
    <name type="scientific">Edafosvirus sp</name>
    <dbReference type="NCBI Taxonomy" id="2487765"/>
    <lineage>
        <taxon>Viruses</taxon>
        <taxon>Varidnaviria</taxon>
        <taxon>Bamfordvirae</taxon>
        <taxon>Nucleocytoviricota</taxon>
        <taxon>Megaviricetes</taxon>
        <taxon>Imitervirales</taxon>
        <taxon>Mimiviridae</taxon>
        <taxon>Klosneuvirinae</taxon>
    </lineage>
</organism>
<feature type="compositionally biased region" description="Basic and acidic residues" evidence="1">
    <location>
        <begin position="186"/>
        <end position="226"/>
    </location>
</feature>
<accession>A0A3G4ZUV5</accession>
<feature type="region of interest" description="Disordered" evidence="1">
    <location>
        <begin position="180"/>
        <end position="265"/>
    </location>
</feature>
<gene>
    <name evidence="2" type="ORF">Edafosvirus25_6</name>
</gene>
<feature type="compositionally biased region" description="Basic residues" evidence="1">
    <location>
        <begin position="227"/>
        <end position="253"/>
    </location>
</feature>